<evidence type="ECO:0000256" key="1">
    <source>
        <dbReference type="ARBA" id="ARBA00009437"/>
    </source>
</evidence>
<organism evidence="6 7">
    <name type="scientific">Pigmentiphaga kullae</name>
    <dbReference type="NCBI Taxonomy" id="151784"/>
    <lineage>
        <taxon>Bacteria</taxon>
        <taxon>Pseudomonadati</taxon>
        <taxon>Pseudomonadota</taxon>
        <taxon>Betaproteobacteria</taxon>
        <taxon>Burkholderiales</taxon>
        <taxon>Alcaligenaceae</taxon>
        <taxon>Pigmentiphaga</taxon>
    </lineage>
</organism>
<feature type="domain" description="HTH lysR-type" evidence="5">
    <location>
        <begin position="12"/>
        <end position="69"/>
    </location>
</feature>
<evidence type="ECO:0000259" key="5">
    <source>
        <dbReference type="PROSITE" id="PS50931"/>
    </source>
</evidence>
<keyword evidence="4" id="KW-0804">Transcription</keyword>
<comment type="similarity">
    <text evidence="1">Belongs to the LysR transcriptional regulatory family.</text>
</comment>
<dbReference type="InterPro" id="IPR005119">
    <property type="entry name" value="LysR_subst-bd"/>
</dbReference>
<dbReference type="InterPro" id="IPR000847">
    <property type="entry name" value="LysR_HTH_N"/>
</dbReference>
<evidence type="ECO:0000256" key="3">
    <source>
        <dbReference type="ARBA" id="ARBA00023125"/>
    </source>
</evidence>
<evidence type="ECO:0000256" key="2">
    <source>
        <dbReference type="ARBA" id="ARBA00023015"/>
    </source>
</evidence>
<gene>
    <name evidence="6" type="ORF">EV675_0428</name>
</gene>
<keyword evidence="7" id="KW-1185">Reference proteome</keyword>
<dbReference type="InterPro" id="IPR036390">
    <property type="entry name" value="WH_DNA-bd_sf"/>
</dbReference>
<dbReference type="GO" id="GO:0003677">
    <property type="term" value="F:DNA binding"/>
    <property type="evidence" value="ECO:0007669"/>
    <property type="project" value="UniProtKB-KW"/>
</dbReference>
<dbReference type="Proteomes" id="UP000292445">
    <property type="component" value="Unassembled WGS sequence"/>
</dbReference>
<keyword evidence="2" id="KW-0805">Transcription regulation</keyword>
<dbReference type="Gene3D" id="3.40.190.290">
    <property type="match status" value="1"/>
</dbReference>
<dbReference type="PANTHER" id="PTHR30419:SF8">
    <property type="entry name" value="NITROGEN ASSIMILATION TRANSCRIPTIONAL ACTIVATOR-RELATED"/>
    <property type="match status" value="1"/>
</dbReference>
<proteinExistence type="inferred from homology"/>
<dbReference type="PRINTS" id="PR00039">
    <property type="entry name" value="HTHLYSR"/>
</dbReference>
<dbReference type="RefSeq" id="WP_165404388.1">
    <property type="nucleotide sequence ID" value="NZ_SGXC01000001.1"/>
</dbReference>
<evidence type="ECO:0000313" key="6">
    <source>
        <dbReference type="EMBL" id="RZS84411.1"/>
    </source>
</evidence>
<dbReference type="InterPro" id="IPR036388">
    <property type="entry name" value="WH-like_DNA-bd_sf"/>
</dbReference>
<evidence type="ECO:0000256" key="4">
    <source>
        <dbReference type="ARBA" id="ARBA00023163"/>
    </source>
</evidence>
<dbReference type="Pfam" id="PF03466">
    <property type="entry name" value="LysR_substrate"/>
    <property type="match status" value="1"/>
</dbReference>
<dbReference type="InterPro" id="IPR050950">
    <property type="entry name" value="HTH-type_LysR_regulators"/>
</dbReference>
<dbReference type="PANTHER" id="PTHR30419">
    <property type="entry name" value="HTH-TYPE TRANSCRIPTIONAL REGULATOR YBHD"/>
    <property type="match status" value="1"/>
</dbReference>
<reference evidence="6 7" key="1">
    <citation type="submission" date="2019-02" db="EMBL/GenBank/DDBJ databases">
        <title>Genomic Encyclopedia of Type Strains, Phase IV (KMG-IV): sequencing the most valuable type-strain genomes for metagenomic binning, comparative biology and taxonomic classification.</title>
        <authorList>
            <person name="Goeker M."/>
        </authorList>
    </citation>
    <scope>NUCLEOTIDE SEQUENCE [LARGE SCALE GENOMIC DNA]</scope>
    <source>
        <strain evidence="6 7">K24</strain>
    </source>
</reference>
<keyword evidence="3 6" id="KW-0238">DNA-binding</keyword>
<dbReference type="Gene3D" id="1.10.10.10">
    <property type="entry name" value="Winged helix-like DNA-binding domain superfamily/Winged helix DNA-binding domain"/>
    <property type="match status" value="1"/>
</dbReference>
<name>A0A4Q7NHE7_9BURK</name>
<dbReference type="SUPFAM" id="SSF53850">
    <property type="entry name" value="Periplasmic binding protein-like II"/>
    <property type="match status" value="1"/>
</dbReference>
<dbReference type="GO" id="GO:0005829">
    <property type="term" value="C:cytosol"/>
    <property type="evidence" value="ECO:0007669"/>
    <property type="project" value="TreeGrafter"/>
</dbReference>
<dbReference type="Pfam" id="PF00126">
    <property type="entry name" value="HTH_1"/>
    <property type="match status" value="1"/>
</dbReference>
<dbReference type="PROSITE" id="PS50931">
    <property type="entry name" value="HTH_LYSR"/>
    <property type="match status" value="1"/>
</dbReference>
<evidence type="ECO:0000313" key="7">
    <source>
        <dbReference type="Proteomes" id="UP000292445"/>
    </source>
</evidence>
<dbReference type="GO" id="GO:0003700">
    <property type="term" value="F:DNA-binding transcription factor activity"/>
    <property type="evidence" value="ECO:0007669"/>
    <property type="project" value="InterPro"/>
</dbReference>
<dbReference type="AlphaFoldDB" id="A0A4Q7NHE7"/>
<accession>A0A4Q7NHE7</accession>
<dbReference type="SUPFAM" id="SSF46785">
    <property type="entry name" value="Winged helix' DNA-binding domain"/>
    <property type="match status" value="1"/>
</dbReference>
<sequence length="316" mass="34767">MLREDWYLRDRLKLRHLQILVTLASVRNLSQAARLLHTTQPALSKALGELEKMLGVNLFERLPKGLAPTTHCLGIVERAREVLGSLGRMREDLDAVDTGIDGVINIGANTSATALLLPHIILRIKSLLPGVTVRVHDGAFEDLMAGLRANRLDFLLGRFHSAEHLDNVENIGLFNIRMVAVCANGHPILKRRRVTLAQLAQWPWILPPGDGITRRGLELIFMEAGGAPPRFGVECASVLANMVIMQNSRALAVAALPTATLFASSGQLSIVPVTLPPVFGRISLLHLRDRPLHARDRLFLDCVQNVSAQLGESYLR</sequence>
<protein>
    <submittedName>
        <fullName evidence="6">DNA-binding transcriptional LysR family regulator</fullName>
    </submittedName>
</protein>
<dbReference type="EMBL" id="SGXC01000001">
    <property type="protein sequence ID" value="RZS84411.1"/>
    <property type="molecule type" value="Genomic_DNA"/>
</dbReference>
<comment type="caution">
    <text evidence="6">The sequence shown here is derived from an EMBL/GenBank/DDBJ whole genome shotgun (WGS) entry which is preliminary data.</text>
</comment>